<evidence type="ECO:0000313" key="2">
    <source>
        <dbReference type="EMBL" id="EFC39691.1"/>
    </source>
</evidence>
<dbReference type="VEuPathDB" id="AmoebaDB:NAEGRDRAFT_52167"/>
<reference evidence="2 3" key="1">
    <citation type="journal article" date="2010" name="Cell">
        <title>The genome of Naegleria gruberi illuminates early eukaryotic versatility.</title>
        <authorList>
            <person name="Fritz-Laylin L.K."/>
            <person name="Prochnik S.E."/>
            <person name="Ginger M.L."/>
            <person name="Dacks J.B."/>
            <person name="Carpenter M.L."/>
            <person name="Field M.C."/>
            <person name="Kuo A."/>
            <person name="Paredez A."/>
            <person name="Chapman J."/>
            <person name="Pham J."/>
            <person name="Shu S."/>
            <person name="Neupane R."/>
            <person name="Cipriano M."/>
            <person name="Mancuso J."/>
            <person name="Tu H."/>
            <person name="Salamov A."/>
            <person name="Lindquist E."/>
            <person name="Shapiro H."/>
            <person name="Lucas S."/>
            <person name="Grigoriev I.V."/>
            <person name="Cande W.Z."/>
            <person name="Fulton C."/>
            <person name="Rokhsar D.S."/>
            <person name="Dawson S.C."/>
        </authorList>
    </citation>
    <scope>NUCLEOTIDE SEQUENCE [LARGE SCALE GENOMIC DNA]</scope>
    <source>
        <strain evidence="2 3">NEG-M</strain>
    </source>
</reference>
<protein>
    <submittedName>
        <fullName evidence="2">Predicted protein</fullName>
    </submittedName>
</protein>
<gene>
    <name evidence="2" type="ORF">NAEGRDRAFT_52167</name>
</gene>
<proteinExistence type="predicted"/>
<dbReference type="GeneID" id="8854304"/>
<accession>D2VTP6</accession>
<dbReference type="Proteomes" id="UP000006671">
    <property type="component" value="Unassembled WGS sequence"/>
</dbReference>
<name>D2VTP6_NAEGR</name>
<feature type="compositionally biased region" description="Basic residues" evidence="1">
    <location>
        <begin position="24"/>
        <end position="44"/>
    </location>
</feature>
<dbReference type="OMA" id="PMIYFIK"/>
<feature type="compositionally biased region" description="Low complexity" evidence="1">
    <location>
        <begin position="120"/>
        <end position="131"/>
    </location>
</feature>
<feature type="compositionally biased region" description="Polar residues" evidence="1">
    <location>
        <begin position="56"/>
        <end position="66"/>
    </location>
</feature>
<dbReference type="InParanoid" id="D2VTP6"/>
<dbReference type="KEGG" id="ngr:NAEGRDRAFT_52167"/>
<feature type="compositionally biased region" description="Low complexity" evidence="1">
    <location>
        <begin position="101"/>
        <end position="111"/>
    </location>
</feature>
<feature type="region of interest" description="Disordered" evidence="1">
    <location>
        <begin position="101"/>
        <end position="140"/>
    </location>
</feature>
<evidence type="ECO:0000256" key="1">
    <source>
        <dbReference type="SAM" id="MobiDB-lite"/>
    </source>
</evidence>
<feature type="compositionally biased region" description="Polar residues" evidence="1">
    <location>
        <begin position="1"/>
        <end position="18"/>
    </location>
</feature>
<keyword evidence="3" id="KW-1185">Reference proteome</keyword>
<dbReference type="AlphaFoldDB" id="D2VTP6"/>
<evidence type="ECO:0000313" key="3">
    <source>
        <dbReference type="Proteomes" id="UP000006671"/>
    </source>
</evidence>
<feature type="compositionally biased region" description="Polar residues" evidence="1">
    <location>
        <begin position="76"/>
        <end position="86"/>
    </location>
</feature>
<feature type="region of interest" description="Disordered" evidence="1">
    <location>
        <begin position="1"/>
        <end position="86"/>
    </location>
</feature>
<dbReference type="RefSeq" id="XP_002672435.1">
    <property type="nucleotide sequence ID" value="XM_002672389.1"/>
</dbReference>
<sequence length="551" mass="64512">MPTNNHHNSYHPYQQQRNSDSDHQHHRQHSRNHHHHHHHHHHQRNNNYNHRGNYDEYQNNNPTMRENSNHHHQYNIPYSHSSATSQQGGRYFEQLNNNNNRHQQQYRGGNQSSSNQVRFSIPSSSSSSNSSRIEKNREPESHSAKCDICREYKQSGMMKCISCDDCYRHVDCDVARNPKSKPNSESKYINFMCENCFEVKVKIEGDDFRIFALNKVTTTPIENDLDKMDDSETSSVMCPLCNQLIAGHSREIFNNHLRFKFKDALIEKFLLTGTIPIPITSRKSGVSIEHSFKPNDFNSLSTCFFVLGFKKDQLEEYMVKNCPIEYNDIRNFLEIDRNSSICIISCWTVRGAFILACKLRCAVIETAHPMIYFIKSTRSLKVFQKICSIQEFTGLNKDIQSIKNMEITSLVSSEGKNETIVHFKDDFDCIKWMWTCHKSATTRLPKIEFHDDHLIDTTTICHIKNLPTKDITLSELWKDIKRSFKQRLTFLSNREQSKIKYYVSDWFYDVGNHIIRVEFHHSKFCELFKLLLDGLELLDVKLSITIPSSTS</sequence>
<dbReference type="EMBL" id="GG738897">
    <property type="protein sequence ID" value="EFC39691.1"/>
    <property type="molecule type" value="Genomic_DNA"/>
</dbReference>
<organism evidence="3">
    <name type="scientific">Naegleria gruberi</name>
    <name type="common">Amoeba</name>
    <dbReference type="NCBI Taxonomy" id="5762"/>
    <lineage>
        <taxon>Eukaryota</taxon>
        <taxon>Discoba</taxon>
        <taxon>Heterolobosea</taxon>
        <taxon>Tetramitia</taxon>
        <taxon>Eutetramitia</taxon>
        <taxon>Vahlkampfiidae</taxon>
        <taxon>Naegleria</taxon>
    </lineage>
</organism>